<accession>A0A6J5T4V1</accession>
<name>A0A6J5T4V1_9CAUD</name>
<keyword evidence="1" id="KW-0378">Hydrolase</keyword>
<evidence type="ECO:0000313" key="1">
    <source>
        <dbReference type="EMBL" id="CAB4222753.1"/>
    </source>
</evidence>
<dbReference type="GO" id="GO:0006508">
    <property type="term" value="P:proteolysis"/>
    <property type="evidence" value="ECO:0007669"/>
    <property type="project" value="UniProtKB-KW"/>
</dbReference>
<dbReference type="GO" id="GO:0008233">
    <property type="term" value="F:peptidase activity"/>
    <property type="evidence" value="ECO:0007669"/>
    <property type="project" value="UniProtKB-KW"/>
</dbReference>
<gene>
    <name evidence="1" type="ORF">UFOVP1655_215</name>
</gene>
<sequence length="220" mass="24515">MKLIKEITETVNYLTEEADGKKSLFIEGPFLVAGVKNRNGRLYEHHTMSKEVARYTEAYVNKQRAFGELGHPDSPSINLDRVSHLIVGLREDGNQWIGKAKILDTPMGNIARSLIEGGAQLGVSSRGMGSLKEVNGVNIVQADFYLATAADIVADPSAPGAFVQGIMEGKEFWYDQSKGTWMEEDVEKLYTNIRKFSNKQIEDVAIKIFENYINGIGKRK</sequence>
<proteinExistence type="predicted"/>
<protein>
    <submittedName>
        <fullName evidence="1">Prohead core scaffolding protein and protease</fullName>
    </submittedName>
</protein>
<keyword evidence="1" id="KW-0645">Protease</keyword>
<dbReference type="InterPro" id="IPR005082">
    <property type="entry name" value="Peptidase_U9_T4_prohead"/>
</dbReference>
<dbReference type="Pfam" id="PF03420">
    <property type="entry name" value="Peptidase_S77"/>
    <property type="match status" value="1"/>
</dbReference>
<dbReference type="EMBL" id="LR797523">
    <property type="protein sequence ID" value="CAB4222753.1"/>
    <property type="molecule type" value="Genomic_DNA"/>
</dbReference>
<organism evidence="1">
    <name type="scientific">uncultured Caudovirales phage</name>
    <dbReference type="NCBI Taxonomy" id="2100421"/>
    <lineage>
        <taxon>Viruses</taxon>
        <taxon>Duplodnaviria</taxon>
        <taxon>Heunggongvirae</taxon>
        <taxon>Uroviricota</taxon>
        <taxon>Caudoviricetes</taxon>
        <taxon>Peduoviridae</taxon>
        <taxon>Maltschvirus</taxon>
        <taxon>Maltschvirus maltsch</taxon>
    </lineage>
</organism>
<reference evidence="1" key="1">
    <citation type="submission" date="2020-05" db="EMBL/GenBank/DDBJ databases">
        <authorList>
            <person name="Chiriac C."/>
            <person name="Salcher M."/>
            <person name="Ghai R."/>
            <person name="Kavagutti S V."/>
        </authorList>
    </citation>
    <scope>NUCLEOTIDE SEQUENCE</scope>
</reference>